<organism evidence="2 3">
    <name type="scientific">Fusarium ambrosium</name>
    <dbReference type="NCBI Taxonomy" id="131363"/>
    <lineage>
        <taxon>Eukaryota</taxon>
        <taxon>Fungi</taxon>
        <taxon>Dikarya</taxon>
        <taxon>Ascomycota</taxon>
        <taxon>Pezizomycotina</taxon>
        <taxon>Sordariomycetes</taxon>
        <taxon>Hypocreomycetidae</taxon>
        <taxon>Hypocreales</taxon>
        <taxon>Nectriaceae</taxon>
        <taxon>Fusarium</taxon>
        <taxon>Fusarium solani species complex</taxon>
    </lineage>
</organism>
<accession>A0A428RR13</accession>
<gene>
    <name evidence="2" type="ORF">CDV31_017159</name>
</gene>
<evidence type="ECO:0000256" key="1">
    <source>
        <dbReference type="SAM" id="MobiDB-lite"/>
    </source>
</evidence>
<keyword evidence="3" id="KW-1185">Reference proteome</keyword>
<feature type="region of interest" description="Disordered" evidence="1">
    <location>
        <begin position="1"/>
        <end position="86"/>
    </location>
</feature>
<dbReference type="EMBL" id="NIZV01000855">
    <property type="protein sequence ID" value="RSL80015.1"/>
    <property type="molecule type" value="Genomic_DNA"/>
</dbReference>
<proteinExistence type="predicted"/>
<reference evidence="2 3" key="1">
    <citation type="submission" date="2017-06" db="EMBL/GenBank/DDBJ databases">
        <title>Cmopartive genomic analysis of Ambrosia Fusariam Clade fungi.</title>
        <authorList>
            <person name="Stajich J.E."/>
            <person name="Carrillo J."/>
            <person name="Kijimoto T."/>
            <person name="Eskalen A."/>
            <person name="O'Donnell K."/>
            <person name="Kasson M."/>
        </authorList>
    </citation>
    <scope>NUCLEOTIDE SEQUENCE [LARGE SCALE GENOMIC DNA]</scope>
    <source>
        <strain evidence="2 3">NRRL 20438</strain>
    </source>
</reference>
<comment type="caution">
    <text evidence="2">The sequence shown here is derived from an EMBL/GenBank/DDBJ whole genome shotgun (WGS) entry which is preliminary data.</text>
</comment>
<feature type="compositionally biased region" description="Basic and acidic residues" evidence="1">
    <location>
        <begin position="36"/>
        <end position="58"/>
    </location>
</feature>
<evidence type="ECO:0000313" key="2">
    <source>
        <dbReference type="EMBL" id="RSL80015.1"/>
    </source>
</evidence>
<name>A0A428RR13_9HYPO</name>
<protein>
    <submittedName>
        <fullName evidence="2">Uncharacterized protein</fullName>
    </submittedName>
</protein>
<evidence type="ECO:0000313" key="3">
    <source>
        <dbReference type="Proteomes" id="UP000288429"/>
    </source>
</evidence>
<dbReference type="AlphaFoldDB" id="A0A428RR13"/>
<sequence length="153" mass="17482">MSNDEAYLQIPKERGPRKRRSETILNPRRSKSPRQAKTDDNERANSSRTADEEFDHTPVAKSLQSAPLNNDEHLVSEDPEQDGSQIAIKDGDEAQSDDIVAIWEQMKALRVQENDEKIEKGALDFKIHRLRKKVECSIWDEKDKEAIDLSGGR</sequence>
<dbReference type="Proteomes" id="UP000288429">
    <property type="component" value="Unassembled WGS sequence"/>
</dbReference>